<dbReference type="AlphaFoldDB" id="B2KC42"/>
<dbReference type="Proteomes" id="UP000001029">
    <property type="component" value="Chromosome"/>
</dbReference>
<organism evidence="2 3">
    <name type="scientific">Elusimicrobium minutum (strain Pei191)</name>
    <dbReference type="NCBI Taxonomy" id="445932"/>
    <lineage>
        <taxon>Bacteria</taxon>
        <taxon>Pseudomonadati</taxon>
        <taxon>Elusimicrobiota</taxon>
        <taxon>Elusimicrobia</taxon>
        <taxon>Elusimicrobiales</taxon>
        <taxon>Elusimicrobiaceae</taxon>
        <taxon>Elusimicrobium</taxon>
    </lineage>
</organism>
<dbReference type="EMBL" id="CP001055">
    <property type="protein sequence ID" value="ACC98169.1"/>
    <property type="molecule type" value="Genomic_DNA"/>
</dbReference>
<dbReference type="RefSeq" id="WP_012414784.1">
    <property type="nucleotide sequence ID" value="NC_010644.1"/>
</dbReference>
<evidence type="ECO:0000313" key="3">
    <source>
        <dbReference type="Proteomes" id="UP000001029"/>
    </source>
</evidence>
<dbReference type="HOGENOM" id="CLU_2648768_0_0_0"/>
<keyword evidence="3" id="KW-1185">Reference proteome</keyword>
<feature type="transmembrane region" description="Helical" evidence="1">
    <location>
        <begin position="7"/>
        <end position="28"/>
    </location>
</feature>
<accession>B2KC42</accession>
<keyword evidence="1" id="KW-1133">Transmembrane helix</keyword>
<keyword evidence="1" id="KW-0472">Membrane</keyword>
<sequence>MKNSTKFIVLSVIITLATIARLALYIIAPHAIDSAYPLLGIILGFITAVGAVFMAVRYKKKESKKINACNKKSPLQ</sequence>
<feature type="transmembrane region" description="Helical" evidence="1">
    <location>
        <begin position="34"/>
        <end position="56"/>
    </location>
</feature>
<keyword evidence="1" id="KW-0812">Transmembrane</keyword>
<dbReference type="STRING" id="445932.Emin_0614"/>
<dbReference type="KEGG" id="emi:Emin_0614"/>
<evidence type="ECO:0000313" key="2">
    <source>
        <dbReference type="EMBL" id="ACC98169.1"/>
    </source>
</evidence>
<reference evidence="2 3" key="1">
    <citation type="journal article" date="2009" name="Appl. Environ. Microbiol.">
        <title>Genomic analysis of 'Elusimicrobium minutum,' the first cultivated representative of the phylum 'Elusimicrobia' (formerly termite group 1).</title>
        <authorList>
            <person name="Herlemann D.P.R."/>
            <person name="Geissinger O."/>
            <person name="Ikeda-Ohtsubo W."/>
            <person name="Kunin V."/>
            <person name="Sun H."/>
            <person name="Lapidus A."/>
            <person name="Hugenholtz P."/>
            <person name="Brune A."/>
        </authorList>
    </citation>
    <scope>NUCLEOTIDE SEQUENCE [LARGE SCALE GENOMIC DNA]</scope>
    <source>
        <strain evidence="2 3">Pei191</strain>
    </source>
</reference>
<evidence type="ECO:0000256" key="1">
    <source>
        <dbReference type="SAM" id="Phobius"/>
    </source>
</evidence>
<protein>
    <submittedName>
        <fullName evidence="2">Uncharacterized protein</fullName>
    </submittedName>
</protein>
<gene>
    <name evidence="2" type="ordered locus">Emin_0614</name>
</gene>
<name>B2KC42_ELUMP</name>
<proteinExistence type="predicted"/>